<sequence>MRITLIGPAHPYKGGGARHTTELAHRLAARGHDVVIESWRAQYPAALYPGRQTIDVPEADLFAGTRHDLAWYRPDGWHRIGRRAGRGADLVVVTVFSPVQVVPYLGILGGVGGRARTVALCHNVLPHERRAVDVALTRALLRRVGTVLTHSPAQARLAGALVRGTGTEVRTAALPPHLPDMGGAAKGGGARSEGAAREPVRDHLLFFGIVRPYKGVDVLLRALAAGAPPSVTLTVAGEVWGGSEGLRSLAAELGIADRVEFREGYVASSDLPELFGAADALVLPYRSATATQNVWLAHEHGLPVIATRAGTLAGQVRDGIDGLLCTPGDPGDLARALADFYTEGTPERLRASVRPVDPGPYWDTYIDALTT</sequence>
<keyword evidence="1 4" id="KW-0328">Glycosyltransferase</keyword>
<reference evidence="5" key="1">
    <citation type="journal article" date="2019" name="Int. J. Syst. Evol. Microbiol.">
        <title>The Global Catalogue of Microorganisms (GCM) 10K type strain sequencing project: providing services to taxonomists for standard genome sequencing and annotation.</title>
        <authorList>
            <consortium name="The Broad Institute Genomics Platform"/>
            <consortium name="The Broad Institute Genome Sequencing Center for Infectious Disease"/>
            <person name="Wu L."/>
            <person name="Ma J."/>
        </authorList>
    </citation>
    <scope>NUCLEOTIDE SEQUENCE [LARGE SCALE GENOMIC DNA]</scope>
    <source>
        <strain evidence="5">TBRC 1826</strain>
    </source>
</reference>
<evidence type="ECO:0000313" key="4">
    <source>
        <dbReference type="EMBL" id="MFC3997077.1"/>
    </source>
</evidence>
<dbReference type="CDD" id="cd03801">
    <property type="entry name" value="GT4_PimA-like"/>
    <property type="match status" value="1"/>
</dbReference>
<dbReference type="Pfam" id="PF13692">
    <property type="entry name" value="Glyco_trans_1_4"/>
    <property type="match status" value="1"/>
</dbReference>
<dbReference type="EC" id="2.4.-.-" evidence="4"/>
<evidence type="ECO:0000256" key="2">
    <source>
        <dbReference type="ARBA" id="ARBA00022679"/>
    </source>
</evidence>
<evidence type="ECO:0000256" key="3">
    <source>
        <dbReference type="SAM" id="MobiDB-lite"/>
    </source>
</evidence>
<accession>A0ABV8FQ19</accession>
<dbReference type="EMBL" id="JBHSBH010000009">
    <property type="protein sequence ID" value="MFC3997077.1"/>
    <property type="molecule type" value="Genomic_DNA"/>
</dbReference>
<name>A0ABV8FQ19_9ACTN</name>
<proteinExistence type="predicted"/>
<comment type="caution">
    <text evidence="4">The sequence shown here is derived from an EMBL/GenBank/DDBJ whole genome shotgun (WGS) entry which is preliminary data.</text>
</comment>
<dbReference type="GO" id="GO:0016757">
    <property type="term" value="F:glycosyltransferase activity"/>
    <property type="evidence" value="ECO:0007669"/>
    <property type="project" value="UniProtKB-KW"/>
</dbReference>
<evidence type="ECO:0000313" key="5">
    <source>
        <dbReference type="Proteomes" id="UP001595847"/>
    </source>
</evidence>
<dbReference type="Gene3D" id="3.40.50.2000">
    <property type="entry name" value="Glycogen Phosphorylase B"/>
    <property type="match status" value="2"/>
</dbReference>
<dbReference type="PANTHER" id="PTHR12526">
    <property type="entry name" value="GLYCOSYLTRANSFERASE"/>
    <property type="match status" value="1"/>
</dbReference>
<keyword evidence="5" id="KW-1185">Reference proteome</keyword>
<dbReference type="Proteomes" id="UP001595847">
    <property type="component" value="Unassembled WGS sequence"/>
</dbReference>
<organism evidence="4 5">
    <name type="scientific">Nocardiopsis sediminis</name>
    <dbReference type="NCBI Taxonomy" id="1778267"/>
    <lineage>
        <taxon>Bacteria</taxon>
        <taxon>Bacillati</taxon>
        <taxon>Actinomycetota</taxon>
        <taxon>Actinomycetes</taxon>
        <taxon>Streptosporangiales</taxon>
        <taxon>Nocardiopsidaceae</taxon>
        <taxon>Nocardiopsis</taxon>
    </lineage>
</organism>
<feature type="region of interest" description="Disordered" evidence="3">
    <location>
        <begin position="172"/>
        <end position="193"/>
    </location>
</feature>
<protein>
    <submittedName>
        <fullName evidence="4">Glycosyltransferase family 4 protein</fullName>
        <ecNumber evidence="4">2.4.-.-</ecNumber>
    </submittedName>
</protein>
<dbReference type="RefSeq" id="WP_378533718.1">
    <property type="nucleotide sequence ID" value="NZ_JBHSBH010000009.1"/>
</dbReference>
<evidence type="ECO:0000256" key="1">
    <source>
        <dbReference type="ARBA" id="ARBA00022676"/>
    </source>
</evidence>
<dbReference type="PANTHER" id="PTHR12526:SF510">
    <property type="entry name" value="D-INOSITOL 3-PHOSPHATE GLYCOSYLTRANSFERASE"/>
    <property type="match status" value="1"/>
</dbReference>
<keyword evidence="2 4" id="KW-0808">Transferase</keyword>
<dbReference type="SUPFAM" id="SSF53756">
    <property type="entry name" value="UDP-Glycosyltransferase/glycogen phosphorylase"/>
    <property type="match status" value="1"/>
</dbReference>
<gene>
    <name evidence="4" type="ORF">ACFOVU_14185</name>
</gene>